<gene>
    <name evidence="1" type="ORF">NL394_23895</name>
</gene>
<name>A0AAX3ERV7_PAEUR</name>
<organism evidence="1 2">
    <name type="scientific">Paenarthrobacter ureafaciens</name>
    <dbReference type="NCBI Taxonomy" id="37931"/>
    <lineage>
        <taxon>Bacteria</taxon>
        <taxon>Bacillati</taxon>
        <taxon>Actinomycetota</taxon>
        <taxon>Actinomycetes</taxon>
        <taxon>Micrococcales</taxon>
        <taxon>Micrococcaceae</taxon>
        <taxon>Paenarthrobacter</taxon>
    </lineage>
</organism>
<proteinExistence type="predicted"/>
<evidence type="ECO:0000313" key="1">
    <source>
        <dbReference type="EMBL" id="UYW00240.1"/>
    </source>
</evidence>
<evidence type="ECO:0000313" key="2">
    <source>
        <dbReference type="Proteomes" id="UP001163293"/>
    </source>
</evidence>
<sequence>MVTTVYTITDETGRECSKCIATKKAMDRRGITYQVREMTEAEREAFKKAGHLSAPIVVTEADTWAGFRPDKILTLPGRES</sequence>
<protein>
    <submittedName>
        <fullName evidence="1">NrdH-redoxin</fullName>
    </submittedName>
</protein>
<dbReference type="InterPro" id="IPR036249">
    <property type="entry name" value="Thioredoxin-like_sf"/>
</dbReference>
<dbReference type="RefSeq" id="WP_264450263.1">
    <property type="nucleotide sequence ID" value="NZ_CP101191.1"/>
</dbReference>
<reference evidence="1" key="1">
    <citation type="submission" date="2022-07" db="EMBL/GenBank/DDBJ databases">
        <authorList>
            <person name="Wu T."/>
        </authorList>
    </citation>
    <scope>NUCLEOTIDE SEQUENCE</scope>
    <source>
        <strain evidence="1">SD-1</strain>
        <plasmid evidence="1">unnamed6</plasmid>
    </source>
</reference>
<dbReference type="Proteomes" id="UP001163293">
    <property type="component" value="Plasmid unnamed6"/>
</dbReference>
<dbReference type="SUPFAM" id="SSF52833">
    <property type="entry name" value="Thioredoxin-like"/>
    <property type="match status" value="1"/>
</dbReference>
<keyword evidence="1" id="KW-0614">Plasmid</keyword>
<dbReference type="Gene3D" id="3.40.30.10">
    <property type="entry name" value="Glutaredoxin"/>
    <property type="match status" value="1"/>
</dbReference>
<dbReference type="CDD" id="cd02976">
    <property type="entry name" value="NrdH"/>
    <property type="match status" value="1"/>
</dbReference>
<geneLocation type="plasmid" evidence="1 2">
    <name>unnamed6</name>
</geneLocation>
<keyword evidence="2" id="KW-1185">Reference proteome</keyword>
<accession>A0AAX3ERV7</accession>
<dbReference type="AlphaFoldDB" id="A0AAX3ERV7"/>
<dbReference type="EMBL" id="CP101191">
    <property type="protein sequence ID" value="UYW00240.1"/>
    <property type="molecule type" value="Genomic_DNA"/>
</dbReference>